<dbReference type="Gene3D" id="3.40.50.1010">
    <property type="entry name" value="5'-nuclease"/>
    <property type="match status" value="1"/>
</dbReference>
<dbReference type="SUPFAM" id="SSF88723">
    <property type="entry name" value="PIN domain-like"/>
    <property type="match status" value="1"/>
</dbReference>
<evidence type="ECO:0000313" key="7">
    <source>
        <dbReference type="EMBL" id="AWR98496.1"/>
    </source>
</evidence>
<dbReference type="EMBL" id="CP029287">
    <property type="protein sequence ID" value="AWR98496.1"/>
    <property type="molecule type" value="Genomic_DNA"/>
</dbReference>
<feature type="domain" description="PIN" evidence="6">
    <location>
        <begin position="3"/>
        <end position="114"/>
    </location>
</feature>
<dbReference type="AlphaFoldDB" id="A0A2U9IR88"/>
<keyword evidence="8" id="KW-1185">Reference proteome</keyword>
<dbReference type="STRING" id="1293036.GCA_001315825_02717"/>
<dbReference type="InterPro" id="IPR002716">
    <property type="entry name" value="PIN_dom"/>
</dbReference>
<dbReference type="PANTHER" id="PTHR42740">
    <property type="entry name" value="RIBONUCLEASE VAPC3"/>
    <property type="match status" value="1"/>
</dbReference>
<evidence type="ECO:0000256" key="3">
    <source>
        <dbReference type="ARBA" id="ARBA00022723"/>
    </source>
</evidence>
<evidence type="ECO:0000313" key="8">
    <source>
        <dbReference type="Proteomes" id="UP000247586"/>
    </source>
</evidence>
<dbReference type="CDD" id="cd09881">
    <property type="entry name" value="PIN_VapC4-5_FitB-like"/>
    <property type="match status" value="1"/>
</dbReference>
<dbReference type="PANTHER" id="PTHR42740:SF1">
    <property type="entry name" value="RIBONUCLEASE VAPC3"/>
    <property type="match status" value="1"/>
</dbReference>
<dbReference type="GO" id="GO:0046872">
    <property type="term" value="F:metal ion binding"/>
    <property type="evidence" value="ECO:0007669"/>
    <property type="project" value="UniProtKB-KW"/>
</dbReference>
<evidence type="ECO:0000256" key="4">
    <source>
        <dbReference type="ARBA" id="ARBA00022801"/>
    </source>
</evidence>
<evidence type="ECO:0000259" key="6">
    <source>
        <dbReference type="Pfam" id="PF01850"/>
    </source>
</evidence>
<dbReference type="GeneID" id="36833847"/>
<dbReference type="Proteomes" id="UP000247586">
    <property type="component" value="Chromosome"/>
</dbReference>
<dbReference type="Pfam" id="PF01850">
    <property type="entry name" value="PIN"/>
    <property type="match status" value="1"/>
</dbReference>
<dbReference type="InterPro" id="IPR051749">
    <property type="entry name" value="PINc/VapC_TA_RNase"/>
</dbReference>
<dbReference type="OrthoDB" id="39762at2157"/>
<keyword evidence="4" id="KW-0378">Hydrolase</keyword>
<sequence length="125" mass="14484">MRILLESSAVIEYLKGNRKVKEVMDNAEDFYISSLSVYEILLGKVNENKIFNFLSAFKILNVNMKDSIIASRIYKRLRDKGKLIGSFDILMGAQAINRDMTLVTKDTDFLRIKEEHENFKLLMLS</sequence>
<reference evidence="7" key="1">
    <citation type="submission" date="2018-05" db="EMBL/GenBank/DDBJ databases">
        <title>Complete Genome Sequences of Extremely Thermoacidophilic, Metal-Mobilizing Type-Strain Members of the Archaeal Family Sulfolobaceae: Acidianus brierleyi DSM-1651T, Acidianus sulfidivorans DSM-18786T, Metallosphaera hakonensis DSM-7519T, and Metallosphaera prunae DSM-10039T.</title>
        <authorList>
            <person name="Counts J.A."/>
            <person name="Kelly R.M."/>
        </authorList>
    </citation>
    <scope>NUCLEOTIDE SEQUENCE [LARGE SCALE GENOMIC DNA]</scope>
    <source>
        <strain evidence="7">HO1-1</strain>
    </source>
</reference>
<gene>
    <name evidence="7" type="ORF">DFR87_00855</name>
</gene>
<evidence type="ECO:0000256" key="5">
    <source>
        <dbReference type="ARBA" id="ARBA00022842"/>
    </source>
</evidence>
<keyword evidence="1" id="KW-1277">Toxin-antitoxin system</keyword>
<dbReference type="GO" id="GO:0004540">
    <property type="term" value="F:RNA nuclease activity"/>
    <property type="evidence" value="ECO:0007669"/>
    <property type="project" value="TreeGrafter"/>
</dbReference>
<keyword evidence="3" id="KW-0479">Metal-binding</keyword>
<organism evidence="7 8">
    <name type="scientific">Metallosphaera hakonensis JCM 8857 = DSM 7519</name>
    <dbReference type="NCBI Taxonomy" id="1293036"/>
    <lineage>
        <taxon>Archaea</taxon>
        <taxon>Thermoproteota</taxon>
        <taxon>Thermoprotei</taxon>
        <taxon>Sulfolobales</taxon>
        <taxon>Sulfolobaceae</taxon>
        <taxon>Metallosphaera</taxon>
    </lineage>
</organism>
<evidence type="ECO:0000256" key="2">
    <source>
        <dbReference type="ARBA" id="ARBA00022722"/>
    </source>
</evidence>
<dbReference type="InterPro" id="IPR029060">
    <property type="entry name" value="PIN-like_dom_sf"/>
</dbReference>
<evidence type="ECO:0000256" key="1">
    <source>
        <dbReference type="ARBA" id="ARBA00022649"/>
    </source>
</evidence>
<keyword evidence="5" id="KW-0460">Magnesium</keyword>
<accession>A0A2U9IR88</accession>
<dbReference type="RefSeq" id="WP_110368714.1">
    <property type="nucleotide sequence ID" value="NZ_CP029287.2"/>
</dbReference>
<protein>
    <submittedName>
        <fullName evidence="7">PIN domain nuclease</fullName>
    </submittedName>
</protein>
<name>A0A2U9IR88_9CREN</name>
<dbReference type="KEGG" id="mhk:DFR87_00855"/>
<keyword evidence="2" id="KW-0540">Nuclease</keyword>
<dbReference type="GO" id="GO:0016787">
    <property type="term" value="F:hydrolase activity"/>
    <property type="evidence" value="ECO:0007669"/>
    <property type="project" value="UniProtKB-KW"/>
</dbReference>
<proteinExistence type="predicted"/>